<comment type="caution">
    <text evidence="1">The sequence shown here is derived from an EMBL/GenBank/DDBJ whole genome shotgun (WGS) entry which is preliminary data.</text>
</comment>
<feature type="non-terminal residue" evidence="1">
    <location>
        <position position="91"/>
    </location>
</feature>
<sequence length="91" mass="10241">LNLDSVGNKNVKGYFQLDSLIADSFGIDVPRAYLKIRFPWFRFTLGKTRVSWGDGFVFNAGDVVFDSMGVISGDLSAESLRDETGWRSLWN</sequence>
<gene>
    <name evidence="1" type="ORF">S01H4_65941</name>
</gene>
<organism evidence="1">
    <name type="scientific">marine sediment metagenome</name>
    <dbReference type="NCBI Taxonomy" id="412755"/>
    <lineage>
        <taxon>unclassified sequences</taxon>
        <taxon>metagenomes</taxon>
        <taxon>ecological metagenomes</taxon>
    </lineage>
</organism>
<feature type="non-terminal residue" evidence="1">
    <location>
        <position position="1"/>
    </location>
</feature>
<accession>X1EA01</accession>
<dbReference type="AlphaFoldDB" id="X1EA01"/>
<dbReference type="EMBL" id="BART01040570">
    <property type="protein sequence ID" value="GAH30101.1"/>
    <property type="molecule type" value="Genomic_DNA"/>
</dbReference>
<name>X1EA01_9ZZZZ</name>
<evidence type="ECO:0000313" key="1">
    <source>
        <dbReference type="EMBL" id="GAH30101.1"/>
    </source>
</evidence>
<protein>
    <submittedName>
        <fullName evidence="1">Uncharacterized protein</fullName>
    </submittedName>
</protein>
<reference evidence="1" key="1">
    <citation type="journal article" date="2014" name="Front. Microbiol.">
        <title>High frequency of phylogenetically diverse reductive dehalogenase-homologous genes in deep subseafloor sedimentary metagenomes.</title>
        <authorList>
            <person name="Kawai M."/>
            <person name="Futagami T."/>
            <person name="Toyoda A."/>
            <person name="Takaki Y."/>
            <person name="Nishi S."/>
            <person name="Hori S."/>
            <person name="Arai W."/>
            <person name="Tsubouchi T."/>
            <person name="Morono Y."/>
            <person name="Uchiyama I."/>
            <person name="Ito T."/>
            <person name="Fujiyama A."/>
            <person name="Inagaki F."/>
            <person name="Takami H."/>
        </authorList>
    </citation>
    <scope>NUCLEOTIDE SEQUENCE</scope>
    <source>
        <strain evidence="1">Expedition CK06-06</strain>
    </source>
</reference>
<proteinExistence type="predicted"/>